<dbReference type="CDD" id="cd15841">
    <property type="entry name" value="SNARE_Qc"/>
    <property type="match status" value="1"/>
</dbReference>
<evidence type="ECO:0000256" key="2">
    <source>
        <dbReference type="SAM" id="MobiDB-lite"/>
    </source>
</evidence>
<dbReference type="GO" id="GO:0006906">
    <property type="term" value="P:vesicle fusion"/>
    <property type="evidence" value="ECO:0000318"/>
    <property type="project" value="GO_Central"/>
</dbReference>
<keyword evidence="1" id="KW-0813">Transport</keyword>
<name>A0A2G2ZV33_CAPAN</name>
<dbReference type="InterPro" id="IPR000727">
    <property type="entry name" value="T_SNARE_dom"/>
</dbReference>
<dbReference type="Proteomes" id="UP000222542">
    <property type="component" value="Unassembled WGS sequence"/>
</dbReference>
<gene>
    <name evidence="4" type="ORF">T459_07946</name>
</gene>
<dbReference type="GO" id="GO:0048278">
    <property type="term" value="P:vesicle docking"/>
    <property type="evidence" value="ECO:0000318"/>
    <property type="project" value="GO_Central"/>
</dbReference>
<organism evidence="4 5">
    <name type="scientific">Capsicum annuum</name>
    <name type="common">Capsicum pepper</name>
    <dbReference type="NCBI Taxonomy" id="4072"/>
    <lineage>
        <taxon>Eukaryota</taxon>
        <taxon>Viridiplantae</taxon>
        <taxon>Streptophyta</taxon>
        <taxon>Embryophyta</taxon>
        <taxon>Tracheophyta</taxon>
        <taxon>Spermatophyta</taxon>
        <taxon>Magnoliopsida</taxon>
        <taxon>eudicotyledons</taxon>
        <taxon>Gunneridae</taxon>
        <taxon>Pentapetalae</taxon>
        <taxon>asterids</taxon>
        <taxon>lamiids</taxon>
        <taxon>Solanales</taxon>
        <taxon>Solanaceae</taxon>
        <taxon>Solanoideae</taxon>
        <taxon>Capsiceae</taxon>
        <taxon>Capsicum</taxon>
    </lineage>
</organism>
<dbReference type="GO" id="GO:0000149">
    <property type="term" value="F:SNARE binding"/>
    <property type="evidence" value="ECO:0000318"/>
    <property type="project" value="GO_Central"/>
</dbReference>
<dbReference type="SUPFAM" id="SSF58038">
    <property type="entry name" value="SNARE fusion complex"/>
    <property type="match status" value="1"/>
</dbReference>
<reference evidence="4 5" key="1">
    <citation type="journal article" date="2014" name="Nat. Genet.">
        <title>Genome sequence of the hot pepper provides insights into the evolution of pungency in Capsicum species.</title>
        <authorList>
            <person name="Kim S."/>
            <person name="Park M."/>
            <person name="Yeom S.I."/>
            <person name="Kim Y.M."/>
            <person name="Lee J.M."/>
            <person name="Lee H.A."/>
            <person name="Seo E."/>
            <person name="Choi J."/>
            <person name="Cheong K."/>
            <person name="Kim K.T."/>
            <person name="Jung K."/>
            <person name="Lee G.W."/>
            <person name="Oh S.K."/>
            <person name="Bae C."/>
            <person name="Kim S.B."/>
            <person name="Lee H.Y."/>
            <person name="Kim S.Y."/>
            <person name="Kim M.S."/>
            <person name="Kang B.C."/>
            <person name="Jo Y.D."/>
            <person name="Yang H.B."/>
            <person name="Jeong H.J."/>
            <person name="Kang W.H."/>
            <person name="Kwon J.K."/>
            <person name="Shin C."/>
            <person name="Lim J.Y."/>
            <person name="Park J.H."/>
            <person name="Huh J.H."/>
            <person name="Kim J.S."/>
            <person name="Kim B.D."/>
            <person name="Cohen O."/>
            <person name="Paran I."/>
            <person name="Suh M.C."/>
            <person name="Lee S.B."/>
            <person name="Kim Y.K."/>
            <person name="Shin Y."/>
            <person name="Noh S.J."/>
            <person name="Park J."/>
            <person name="Seo Y.S."/>
            <person name="Kwon S.Y."/>
            <person name="Kim H.A."/>
            <person name="Park J.M."/>
            <person name="Kim H.J."/>
            <person name="Choi S.B."/>
            <person name="Bosland P.W."/>
            <person name="Reeves G."/>
            <person name="Jo S.H."/>
            <person name="Lee B.W."/>
            <person name="Cho H.T."/>
            <person name="Choi H.S."/>
            <person name="Lee M.S."/>
            <person name="Yu Y."/>
            <person name="Do Choi Y."/>
            <person name="Park B.S."/>
            <person name="van Deynze A."/>
            <person name="Ashrafi H."/>
            <person name="Hill T."/>
            <person name="Kim W.T."/>
            <person name="Pai H.S."/>
            <person name="Ahn H.K."/>
            <person name="Yeam I."/>
            <person name="Giovannoni J.J."/>
            <person name="Rose J.K."/>
            <person name="Sorensen I."/>
            <person name="Lee S.J."/>
            <person name="Kim R.W."/>
            <person name="Choi I.Y."/>
            <person name="Choi B.S."/>
            <person name="Lim J.S."/>
            <person name="Lee Y.H."/>
            <person name="Choi D."/>
        </authorList>
    </citation>
    <scope>NUCLEOTIDE SEQUENCE [LARGE SCALE GENOMIC DNA]</scope>
    <source>
        <strain evidence="5">cv. CM334</strain>
    </source>
</reference>
<evidence type="ECO:0000259" key="3">
    <source>
        <dbReference type="PROSITE" id="PS50192"/>
    </source>
</evidence>
<feature type="region of interest" description="Disordered" evidence="2">
    <location>
        <begin position="118"/>
        <end position="137"/>
    </location>
</feature>
<proteinExistence type="predicted"/>
<keyword evidence="1" id="KW-0653">Protein transport</keyword>
<dbReference type="EMBL" id="AYRZ02000003">
    <property type="protein sequence ID" value="PHT85840.1"/>
    <property type="molecule type" value="Genomic_DNA"/>
</dbReference>
<feature type="non-terminal residue" evidence="4">
    <location>
        <position position="244"/>
    </location>
</feature>
<evidence type="ECO:0000313" key="4">
    <source>
        <dbReference type="EMBL" id="PHT85840.1"/>
    </source>
</evidence>
<dbReference type="Gene3D" id="1.20.5.110">
    <property type="match status" value="1"/>
</dbReference>
<keyword evidence="5" id="KW-1185">Reference proteome</keyword>
<dbReference type="STRING" id="4072.A0A2G2ZV33"/>
<dbReference type="AlphaFoldDB" id="A0A2G2ZV33"/>
<dbReference type="GO" id="GO:0006886">
    <property type="term" value="P:intracellular protein transport"/>
    <property type="evidence" value="ECO:0000318"/>
    <property type="project" value="GO_Central"/>
</dbReference>
<sequence>MVLVRSRVSCQDWDQARISGPMSEVESRVGVTTRVSSTIRSEWGQDWSRSFVPSRISIGVTLDRFSSIRSKSDRECQIRVGLGSWVALRSRVKGLSKEELETCGELVLMPSERIQAIPDRSTTDTTKKPRGRGTSSFNKNIKFDSEGQFDDGYYEQTDEAIHFRLEYEMRKMKWTCNFPILDEGLNVISEGLDILKNLAHDMNEELDRQVSLIDEIDTKVDKASRQLASDIKNNNAKLKKNINK</sequence>
<dbReference type="Gramene" id="PHT85840">
    <property type="protein sequence ID" value="PHT85840"/>
    <property type="gene ID" value="T459_07946"/>
</dbReference>
<comment type="caution">
    <text evidence="4">The sequence shown here is derived from an EMBL/GenBank/DDBJ whole genome shotgun (WGS) entry which is preliminary data.</text>
</comment>
<evidence type="ECO:0000256" key="1">
    <source>
        <dbReference type="ARBA" id="ARBA00022927"/>
    </source>
</evidence>
<protein>
    <recommendedName>
        <fullName evidence="3">t-SNARE coiled-coil homology domain-containing protein</fullName>
    </recommendedName>
</protein>
<dbReference type="GO" id="GO:0005484">
    <property type="term" value="F:SNAP receptor activity"/>
    <property type="evidence" value="ECO:0000318"/>
    <property type="project" value="GO_Central"/>
</dbReference>
<dbReference type="PROSITE" id="PS50192">
    <property type="entry name" value="T_SNARE"/>
    <property type="match status" value="1"/>
</dbReference>
<dbReference type="GO" id="GO:0012505">
    <property type="term" value="C:endomembrane system"/>
    <property type="evidence" value="ECO:0000318"/>
    <property type="project" value="GO_Central"/>
</dbReference>
<feature type="domain" description="T-SNARE coiled-coil homology" evidence="3">
    <location>
        <begin position="182"/>
        <end position="227"/>
    </location>
</feature>
<reference evidence="4 5" key="2">
    <citation type="journal article" date="2017" name="Genome Biol.">
        <title>New reference genome sequences of hot pepper reveal the massive evolution of plant disease-resistance genes by retroduplication.</title>
        <authorList>
            <person name="Kim S."/>
            <person name="Park J."/>
            <person name="Yeom S.I."/>
            <person name="Kim Y.M."/>
            <person name="Seo E."/>
            <person name="Kim K.T."/>
            <person name="Kim M.S."/>
            <person name="Lee J.M."/>
            <person name="Cheong K."/>
            <person name="Shin H.S."/>
            <person name="Kim S.B."/>
            <person name="Han K."/>
            <person name="Lee J."/>
            <person name="Park M."/>
            <person name="Lee H.A."/>
            <person name="Lee H.Y."/>
            <person name="Lee Y."/>
            <person name="Oh S."/>
            <person name="Lee J.H."/>
            <person name="Choi E."/>
            <person name="Choi E."/>
            <person name="Lee S.E."/>
            <person name="Jeon J."/>
            <person name="Kim H."/>
            <person name="Choi G."/>
            <person name="Song H."/>
            <person name="Lee J."/>
            <person name="Lee S.C."/>
            <person name="Kwon J.K."/>
            <person name="Lee H.Y."/>
            <person name="Koo N."/>
            <person name="Hong Y."/>
            <person name="Kim R.W."/>
            <person name="Kang W.H."/>
            <person name="Huh J.H."/>
            <person name="Kang B.C."/>
            <person name="Yang T.J."/>
            <person name="Lee Y.H."/>
            <person name="Bennetzen J.L."/>
            <person name="Choi D."/>
        </authorList>
    </citation>
    <scope>NUCLEOTIDE SEQUENCE [LARGE SCALE GENOMIC DNA]</scope>
    <source>
        <strain evidence="5">cv. CM334</strain>
    </source>
</reference>
<dbReference type="GO" id="GO:0031201">
    <property type="term" value="C:SNARE complex"/>
    <property type="evidence" value="ECO:0000318"/>
    <property type="project" value="GO_Central"/>
</dbReference>
<evidence type="ECO:0000313" key="5">
    <source>
        <dbReference type="Proteomes" id="UP000222542"/>
    </source>
</evidence>
<accession>A0A2G2ZV33</accession>